<sequence length="232" mass="27976">MYSTNKNGYRKESTSYRPMSGSRFEQDFRPANQTSEFDRTGNRVESQRYQRNQGYQRSGYDDRSRQETEYYYRGDYETRYRADQEYRSHNKRHIEQRSYGHSYRAAMQQEKCFQPRQCAERKDNWTMKPASLPDSPADSDSQSDDGSSTENLGKAFSFEEMLKSVEEFRKLDWSEEVEKEYAQQQLEKKRAEFFSKAAFIMQPRTGKPVWDIKKRKPIVYREKTYYNYIHYG</sequence>
<feature type="compositionally biased region" description="Basic and acidic residues" evidence="1">
    <location>
        <begin position="59"/>
        <end position="71"/>
    </location>
</feature>
<feature type="region of interest" description="Disordered" evidence="1">
    <location>
        <begin position="123"/>
        <end position="151"/>
    </location>
</feature>
<reference evidence="3" key="1">
    <citation type="submission" date="2016-11" db="UniProtKB">
        <authorList>
            <consortium name="WormBaseParasite"/>
        </authorList>
    </citation>
    <scope>IDENTIFICATION</scope>
</reference>
<keyword evidence="2" id="KW-1185">Reference proteome</keyword>
<feature type="compositionally biased region" description="Basic and acidic residues" evidence="1">
    <location>
        <begin position="36"/>
        <end position="48"/>
    </location>
</feature>
<dbReference type="STRING" id="1561998.A0A1I7URS5"/>
<feature type="region of interest" description="Disordered" evidence="1">
    <location>
        <begin position="82"/>
        <end position="101"/>
    </location>
</feature>
<name>A0A1I7URS5_9PELO</name>
<protein>
    <submittedName>
        <fullName evidence="3">Periphilin-1</fullName>
    </submittedName>
</protein>
<proteinExistence type="predicted"/>
<evidence type="ECO:0000313" key="2">
    <source>
        <dbReference type="Proteomes" id="UP000095282"/>
    </source>
</evidence>
<feature type="compositionally biased region" description="Basic and acidic residues" evidence="1">
    <location>
        <begin position="82"/>
        <end position="98"/>
    </location>
</feature>
<dbReference type="WBParaSite" id="Csp11.Scaffold630.g18695.t1">
    <property type="protein sequence ID" value="Csp11.Scaffold630.g18695.t1"/>
    <property type="gene ID" value="Csp11.Scaffold630.g18695"/>
</dbReference>
<dbReference type="Proteomes" id="UP000095282">
    <property type="component" value="Unplaced"/>
</dbReference>
<accession>A0A1I7URS5</accession>
<feature type="compositionally biased region" description="Low complexity" evidence="1">
    <location>
        <begin position="129"/>
        <end position="148"/>
    </location>
</feature>
<dbReference type="AlphaFoldDB" id="A0A1I7URS5"/>
<feature type="region of interest" description="Disordered" evidence="1">
    <location>
        <begin position="1"/>
        <end position="71"/>
    </location>
</feature>
<evidence type="ECO:0000313" key="3">
    <source>
        <dbReference type="WBParaSite" id="Csp11.Scaffold630.g18695.t1"/>
    </source>
</evidence>
<organism evidence="2 3">
    <name type="scientific">Caenorhabditis tropicalis</name>
    <dbReference type="NCBI Taxonomy" id="1561998"/>
    <lineage>
        <taxon>Eukaryota</taxon>
        <taxon>Metazoa</taxon>
        <taxon>Ecdysozoa</taxon>
        <taxon>Nematoda</taxon>
        <taxon>Chromadorea</taxon>
        <taxon>Rhabditida</taxon>
        <taxon>Rhabditina</taxon>
        <taxon>Rhabditomorpha</taxon>
        <taxon>Rhabditoidea</taxon>
        <taxon>Rhabditidae</taxon>
        <taxon>Peloderinae</taxon>
        <taxon>Caenorhabditis</taxon>
    </lineage>
</organism>
<evidence type="ECO:0000256" key="1">
    <source>
        <dbReference type="SAM" id="MobiDB-lite"/>
    </source>
</evidence>